<gene>
    <name evidence="1" type="ORF">METZ01_LOCUS185573</name>
</gene>
<name>A0A382D3M2_9ZZZZ</name>
<evidence type="ECO:0000313" key="1">
    <source>
        <dbReference type="EMBL" id="SVB32719.1"/>
    </source>
</evidence>
<accession>A0A382D3M2</accession>
<proteinExistence type="predicted"/>
<organism evidence="1">
    <name type="scientific">marine metagenome</name>
    <dbReference type="NCBI Taxonomy" id="408172"/>
    <lineage>
        <taxon>unclassified sequences</taxon>
        <taxon>metagenomes</taxon>
        <taxon>ecological metagenomes</taxon>
    </lineage>
</organism>
<reference evidence="1" key="1">
    <citation type="submission" date="2018-05" db="EMBL/GenBank/DDBJ databases">
        <authorList>
            <person name="Lanie J.A."/>
            <person name="Ng W.-L."/>
            <person name="Kazmierczak K.M."/>
            <person name="Andrzejewski T.M."/>
            <person name="Davidsen T.M."/>
            <person name="Wayne K.J."/>
            <person name="Tettelin H."/>
            <person name="Glass J.I."/>
            <person name="Rusch D."/>
            <person name="Podicherti R."/>
            <person name="Tsui H.-C.T."/>
            <person name="Winkler M.E."/>
        </authorList>
    </citation>
    <scope>NUCLEOTIDE SEQUENCE</scope>
</reference>
<protein>
    <submittedName>
        <fullName evidence="1">Uncharacterized protein</fullName>
    </submittedName>
</protein>
<dbReference type="EMBL" id="UINC01037357">
    <property type="protein sequence ID" value="SVB32719.1"/>
    <property type="molecule type" value="Genomic_DNA"/>
</dbReference>
<dbReference type="AlphaFoldDB" id="A0A382D3M2"/>
<sequence length="134" mass="14847">MVKEDEFVLLDQKTKFVINNRGIKEQFVYMDYDNGRINGNIDINEIKWITIIQGNRARQLGKKGLMAGFLGGFLFPFFVDEEEAIPIGLICGAIDGAALGAAGTAIGYAIPNITTYDIGENQWQFVNIDGLIIK</sequence>